<keyword evidence="3" id="KW-0028">Amino-acid biosynthesis</keyword>
<dbReference type="PANTHER" id="PTHR46832">
    <property type="entry name" value="5'-METHYLTHIOADENOSINE/S-ADENOSYLHOMOCYSTEINE NUCLEOSIDASE"/>
    <property type="match status" value="1"/>
</dbReference>
<dbReference type="SUPFAM" id="SSF53167">
    <property type="entry name" value="Purine and uridine phosphorylases"/>
    <property type="match status" value="1"/>
</dbReference>
<keyword evidence="8" id="KW-1185">Reference proteome</keyword>
<evidence type="ECO:0000259" key="6">
    <source>
        <dbReference type="Pfam" id="PF01048"/>
    </source>
</evidence>
<keyword evidence="5" id="KW-0486">Methionine biosynthesis</keyword>
<protein>
    <recommendedName>
        <fullName evidence="2">adenosylhomocysteine nucleosidase</fullName>
        <ecNumber evidence="2">3.2.2.9</ecNumber>
    </recommendedName>
</protein>
<reference evidence="8" key="1">
    <citation type="journal article" date="2019" name="Int. J. Syst. Evol. Microbiol.">
        <title>The Global Catalogue of Microorganisms (GCM) 10K type strain sequencing project: providing services to taxonomists for standard genome sequencing and annotation.</title>
        <authorList>
            <consortium name="The Broad Institute Genomics Platform"/>
            <consortium name="The Broad Institute Genome Sequencing Center for Infectious Disease"/>
            <person name="Wu L."/>
            <person name="Ma J."/>
        </authorList>
    </citation>
    <scope>NUCLEOTIDE SEQUENCE [LARGE SCALE GENOMIC DNA]</scope>
    <source>
        <strain evidence="8">JCM 14370</strain>
    </source>
</reference>
<evidence type="ECO:0000256" key="1">
    <source>
        <dbReference type="ARBA" id="ARBA00004945"/>
    </source>
</evidence>
<comment type="pathway">
    <text evidence="1">Amino-acid biosynthesis; L-methionine biosynthesis via salvage pathway; S-methyl-5-thio-alpha-D-ribose 1-phosphate from S-methyl-5'-thioadenosine (hydrolase route): step 1/2.</text>
</comment>
<evidence type="ECO:0000256" key="4">
    <source>
        <dbReference type="ARBA" id="ARBA00022801"/>
    </source>
</evidence>
<dbReference type="InterPro" id="IPR000845">
    <property type="entry name" value="Nucleoside_phosphorylase_d"/>
</dbReference>
<dbReference type="EMBL" id="BMOD01000002">
    <property type="protein sequence ID" value="GGJ24514.1"/>
    <property type="molecule type" value="Genomic_DNA"/>
</dbReference>
<dbReference type="Gene3D" id="3.40.50.1580">
    <property type="entry name" value="Nucleoside phosphorylase domain"/>
    <property type="match status" value="1"/>
</dbReference>
<dbReference type="InterPro" id="IPR010049">
    <property type="entry name" value="MTA_SAH_Nsdase"/>
</dbReference>
<dbReference type="Proteomes" id="UP000632222">
    <property type="component" value="Unassembled WGS sequence"/>
</dbReference>
<keyword evidence="4" id="KW-0378">Hydrolase</keyword>
<dbReference type="NCBIfam" id="NF004079">
    <property type="entry name" value="PRK05584.1"/>
    <property type="match status" value="1"/>
</dbReference>
<accession>A0ABQ2CWP2</accession>
<organism evidence="7 8">
    <name type="scientific">Deinococcus roseus</name>
    <dbReference type="NCBI Taxonomy" id="392414"/>
    <lineage>
        <taxon>Bacteria</taxon>
        <taxon>Thermotogati</taxon>
        <taxon>Deinococcota</taxon>
        <taxon>Deinococci</taxon>
        <taxon>Deinococcales</taxon>
        <taxon>Deinococcaceae</taxon>
        <taxon>Deinococcus</taxon>
    </lineage>
</organism>
<sequence length="259" mass="27559">MLSGFTPHLAANASYIIVGMTVSSTSQPFLSGTLGIIGAMDEEIHQLTADLLDGHTFSHQGSTFHQGKLFGQQVTITKCGIGKVNAAMTTQALLSLGVQKIIFTGVAGGVTPGLQVGDIVISTDLLQHDVDVTPLGYQIGLIPDEELSWTADAELQELALESARQIDGIHAISGRIASGDQFIASKDKVRWLYDTFQVAAAEMEGAAVAQVASKWGIPFVVIRSLSDTADGEANVDYRSFMPLVAIRAKSVVRGMLQRM</sequence>
<evidence type="ECO:0000313" key="7">
    <source>
        <dbReference type="EMBL" id="GGJ24514.1"/>
    </source>
</evidence>
<dbReference type="Pfam" id="PF01048">
    <property type="entry name" value="PNP_UDP_1"/>
    <property type="match status" value="1"/>
</dbReference>
<evidence type="ECO:0000313" key="8">
    <source>
        <dbReference type="Proteomes" id="UP000632222"/>
    </source>
</evidence>
<evidence type="ECO:0000256" key="3">
    <source>
        <dbReference type="ARBA" id="ARBA00022605"/>
    </source>
</evidence>
<comment type="caution">
    <text evidence="7">The sequence shown here is derived from an EMBL/GenBank/DDBJ whole genome shotgun (WGS) entry which is preliminary data.</text>
</comment>
<dbReference type="NCBIfam" id="TIGR01704">
    <property type="entry name" value="MTA_SAH-Nsdase"/>
    <property type="match status" value="1"/>
</dbReference>
<evidence type="ECO:0000256" key="5">
    <source>
        <dbReference type="ARBA" id="ARBA00023167"/>
    </source>
</evidence>
<dbReference type="CDD" id="cd09008">
    <property type="entry name" value="MTAN"/>
    <property type="match status" value="1"/>
</dbReference>
<evidence type="ECO:0000256" key="2">
    <source>
        <dbReference type="ARBA" id="ARBA00011974"/>
    </source>
</evidence>
<gene>
    <name evidence="7" type="ORF">GCM10008938_08300</name>
</gene>
<proteinExistence type="predicted"/>
<name>A0ABQ2CWP2_9DEIO</name>
<dbReference type="InterPro" id="IPR035994">
    <property type="entry name" value="Nucleoside_phosphorylase_sf"/>
</dbReference>
<dbReference type="EC" id="3.2.2.9" evidence="2"/>
<feature type="domain" description="Nucleoside phosphorylase" evidence="6">
    <location>
        <begin position="33"/>
        <end position="256"/>
    </location>
</feature>
<dbReference type="PANTHER" id="PTHR46832:SF1">
    <property type="entry name" value="5'-METHYLTHIOADENOSINE_S-ADENOSYLHOMOCYSTEINE NUCLEOSIDASE"/>
    <property type="match status" value="1"/>
</dbReference>